<keyword evidence="2" id="KW-1185">Reference proteome</keyword>
<name>A0A1I3YRK2_9GAMM</name>
<gene>
    <name evidence="1" type="ORF">SAMN05518863_106192</name>
</gene>
<evidence type="ECO:0000313" key="1">
    <source>
        <dbReference type="EMBL" id="SFK34474.1"/>
    </source>
</evidence>
<comment type="caution">
    <text evidence="1">The sequence shown here is derived from an EMBL/GenBank/DDBJ whole genome shotgun (WGS) entry which is preliminary data.</text>
</comment>
<protein>
    <submittedName>
        <fullName evidence="1">Uncharacterized protein</fullName>
    </submittedName>
</protein>
<dbReference type="EMBL" id="FOSD01000006">
    <property type="protein sequence ID" value="SFK34474.1"/>
    <property type="molecule type" value="Genomic_DNA"/>
</dbReference>
<organism evidence="1 2">
    <name type="scientific">Candidatus Pantoea symbiotica</name>
    <dbReference type="NCBI Taxonomy" id="1884370"/>
    <lineage>
        <taxon>Bacteria</taxon>
        <taxon>Pseudomonadati</taxon>
        <taxon>Pseudomonadota</taxon>
        <taxon>Gammaproteobacteria</taxon>
        <taxon>Enterobacterales</taxon>
        <taxon>Erwiniaceae</taxon>
        <taxon>Pantoea</taxon>
    </lineage>
</organism>
<evidence type="ECO:0000313" key="2">
    <source>
        <dbReference type="Proteomes" id="UP000198841"/>
    </source>
</evidence>
<reference evidence="1 2" key="1">
    <citation type="submission" date="2016-10" db="EMBL/GenBank/DDBJ databases">
        <authorList>
            <person name="Varghese N."/>
            <person name="Submissions S."/>
        </authorList>
    </citation>
    <scope>NUCLEOTIDE SEQUENCE [LARGE SCALE GENOMIC DNA]</scope>
    <source>
        <strain evidence="1 2">YR512</strain>
    </source>
</reference>
<dbReference type="Proteomes" id="UP000198841">
    <property type="component" value="Unassembled WGS sequence"/>
</dbReference>
<sequence>MSAAADDKAFGTPETRCLNDHTIPFINSTIPAKKVVDDAYVQCKPELDQWMKLQEPLPDDMKNSMRKELYDFYIRMIEIRRKYEASKTAKTAQ</sequence>
<accession>A0A1I3YRK2</accession>
<proteinExistence type="predicted"/>